<dbReference type="GO" id="GO:0036128">
    <property type="term" value="C:CatSper complex"/>
    <property type="evidence" value="ECO:0007669"/>
    <property type="project" value="InterPro"/>
</dbReference>
<accession>A0A9X9Q9F0</accession>
<evidence type="ECO:0000313" key="1">
    <source>
        <dbReference type="EMBL" id="VCX40504.1"/>
    </source>
</evidence>
<sequence length="54" mass="6509">MIMAMLDFLLFQYNSFSFVYHQSVFRIFKVFKSLRALRAIRVLRRLRSAGPRLP</sequence>
<dbReference type="PANTHER" id="PTHR47193">
    <property type="entry name" value="CATION CHANNEL SPERM-ASSOCIATED PROTEIN 1"/>
    <property type="match status" value="1"/>
</dbReference>
<proteinExistence type="predicted"/>
<dbReference type="PANTHER" id="PTHR47193:SF1">
    <property type="entry name" value="CATION CHANNEL SPERM-ASSOCIATED PROTEIN 1"/>
    <property type="match status" value="1"/>
</dbReference>
<feature type="non-terminal residue" evidence="1">
    <location>
        <position position="54"/>
    </location>
</feature>
<evidence type="ECO:0008006" key="3">
    <source>
        <dbReference type="Google" id="ProtNLM"/>
    </source>
</evidence>
<dbReference type="GO" id="GO:0005227">
    <property type="term" value="F:calcium-activated cation channel activity"/>
    <property type="evidence" value="ECO:0007669"/>
    <property type="project" value="InterPro"/>
</dbReference>
<dbReference type="Proteomes" id="UP000269945">
    <property type="component" value="Unassembled WGS sequence"/>
</dbReference>
<gene>
    <name evidence="1" type="ORF">BN2614_LOCUS1</name>
</gene>
<comment type="caution">
    <text evidence="1">The sequence shown here is derived from an EMBL/GenBank/DDBJ whole genome shotgun (WGS) entry which is preliminary data.</text>
</comment>
<name>A0A9X9Q9F0_GULGU</name>
<reference evidence="1 2" key="1">
    <citation type="submission" date="2018-10" db="EMBL/GenBank/DDBJ databases">
        <authorList>
            <person name="Ekblom R."/>
            <person name="Jareborg N."/>
        </authorList>
    </citation>
    <scope>NUCLEOTIDE SEQUENCE [LARGE SCALE GENOMIC DNA]</scope>
    <source>
        <tissue evidence="1">Muscle</tissue>
    </source>
</reference>
<dbReference type="InterPro" id="IPR028746">
    <property type="entry name" value="CatSper1"/>
</dbReference>
<evidence type="ECO:0000313" key="2">
    <source>
        <dbReference type="Proteomes" id="UP000269945"/>
    </source>
</evidence>
<organism evidence="1 2">
    <name type="scientific">Gulo gulo</name>
    <name type="common">Wolverine</name>
    <name type="synonym">Gluton</name>
    <dbReference type="NCBI Taxonomy" id="48420"/>
    <lineage>
        <taxon>Eukaryota</taxon>
        <taxon>Metazoa</taxon>
        <taxon>Chordata</taxon>
        <taxon>Craniata</taxon>
        <taxon>Vertebrata</taxon>
        <taxon>Euteleostomi</taxon>
        <taxon>Mammalia</taxon>
        <taxon>Eutheria</taxon>
        <taxon>Laurasiatheria</taxon>
        <taxon>Carnivora</taxon>
        <taxon>Caniformia</taxon>
        <taxon>Musteloidea</taxon>
        <taxon>Mustelidae</taxon>
        <taxon>Guloninae</taxon>
        <taxon>Gulo</taxon>
    </lineage>
</organism>
<dbReference type="EMBL" id="CYRY02045183">
    <property type="protein sequence ID" value="VCX40504.1"/>
    <property type="molecule type" value="Genomic_DNA"/>
</dbReference>
<dbReference type="GO" id="GO:0005245">
    <property type="term" value="F:voltage-gated calcium channel activity"/>
    <property type="evidence" value="ECO:0007669"/>
    <property type="project" value="TreeGrafter"/>
</dbReference>
<dbReference type="GO" id="GO:0030317">
    <property type="term" value="P:flagellated sperm motility"/>
    <property type="evidence" value="ECO:0007669"/>
    <property type="project" value="InterPro"/>
</dbReference>
<dbReference type="GO" id="GO:0007283">
    <property type="term" value="P:spermatogenesis"/>
    <property type="evidence" value="ECO:0007669"/>
    <property type="project" value="TreeGrafter"/>
</dbReference>
<keyword evidence="2" id="KW-1185">Reference proteome</keyword>
<dbReference type="AlphaFoldDB" id="A0A9X9Q9F0"/>
<dbReference type="GO" id="GO:0060296">
    <property type="term" value="P:regulation of cilium beat frequency involved in ciliary motility"/>
    <property type="evidence" value="ECO:0007669"/>
    <property type="project" value="TreeGrafter"/>
</dbReference>
<protein>
    <recommendedName>
        <fullName evidence="3">Ion transport domain-containing protein</fullName>
    </recommendedName>
</protein>